<dbReference type="RefSeq" id="WP_167667779.1">
    <property type="nucleotide sequence ID" value="NZ_FOCL01000001.1"/>
</dbReference>
<evidence type="ECO:0000313" key="4">
    <source>
        <dbReference type="EMBL" id="SEM61800.1"/>
    </source>
</evidence>
<name>A0A1H7ZTM9_9SPHI</name>
<dbReference type="InterPro" id="IPR008929">
    <property type="entry name" value="Chondroitin_lyas"/>
</dbReference>
<evidence type="ECO:0000259" key="3">
    <source>
        <dbReference type="SMART" id="SM00458"/>
    </source>
</evidence>
<evidence type="ECO:0000256" key="1">
    <source>
        <dbReference type="ARBA" id="ARBA00022729"/>
    </source>
</evidence>
<gene>
    <name evidence="4" type="ORF">SAMN05192574_101196</name>
</gene>
<dbReference type="PROSITE" id="PS51257">
    <property type="entry name" value="PROKAR_LIPOPROTEIN"/>
    <property type="match status" value="1"/>
</dbReference>
<dbReference type="InterPro" id="IPR000772">
    <property type="entry name" value="Ricin_B_lectin"/>
</dbReference>
<dbReference type="Pfam" id="PF05426">
    <property type="entry name" value="Alginate_lyase"/>
    <property type="match status" value="1"/>
</dbReference>
<keyword evidence="5" id="KW-1185">Reference proteome</keyword>
<dbReference type="InterPro" id="IPR035992">
    <property type="entry name" value="Ricin_B-like_lectins"/>
</dbReference>
<dbReference type="EMBL" id="FOCL01000001">
    <property type="protein sequence ID" value="SEM61800.1"/>
    <property type="molecule type" value="Genomic_DNA"/>
</dbReference>
<keyword evidence="2 4" id="KW-0456">Lyase</keyword>
<dbReference type="GO" id="GO:0016829">
    <property type="term" value="F:lyase activity"/>
    <property type="evidence" value="ECO:0007669"/>
    <property type="project" value="UniProtKB-KW"/>
</dbReference>
<accession>A0A1H7ZTM9</accession>
<proteinExistence type="predicted"/>
<dbReference type="AlphaFoldDB" id="A0A1H7ZTM9"/>
<protein>
    <submittedName>
        <fullName evidence="4">Alginate lyase</fullName>
    </submittedName>
</protein>
<evidence type="ECO:0000313" key="5">
    <source>
        <dbReference type="Proteomes" id="UP000198942"/>
    </source>
</evidence>
<feature type="domain" description="Ricin B lectin" evidence="3">
    <location>
        <begin position="416"/>
        <end position="548"/>
    </location>
</feature>
<dbReference type="GO" id="GO:0042597">
    <property type="term" value="C:periplasmic space"/>
    <property type="evidence" value="ECO:0007669"/>
    <property type="project" value="InterPro"/>
</dbReference>
<dbReference type="SMART" id="SM00458">
    <property type="entry name" value="RICIN"/>
    <property type="match status" value="1"/>
</dbReference>
<dbReference type="Gene3D" id="1.50.10.100">
    <property type="entry name" value="Chondroitin AC/alginate lyase"/>
    <property type="match status" value="1"/>
</dbReference>
<organism evidence="4 5">
    <name type="scientific">Mucilaginibacter gossypiicola</name>
    <dbReference type="NCBI Taxonomy" id="551995"/>
    <lineage>
        <taxon>Bacteria</taxon>
        <taxon>Pseudomonadati</taxon>
        <taxon>Bacteroidota</taxon>
        <taxon>Sphingobacteriia</taxon>
        <taxon>Sphingobacteriales</taxon>
        <taxon>Sphingobacteriaceae</taxon>
        <taxon>Mucilaginibacter</taxon>
    </lineage>
</organism>
<dbReference type="SUPFAM" id="SSF48230">
    <property type="entry name" value="Chondroitin AC/alginate lyase"/>
    <property type="match status" value="1"/>
</dbReference>
<reference evidence="5" key="1">
    <citation type="submission" date="2016-10" db="EMBL/GenBank/DDBJ databases">
        <authorList>
            <person name="Varghese N."/>
            <person name="Submissions S."/>
        </authorList>
    </citation>
    <scope>NUCLEOTIDE SEQUENCE [LARGE SCALE GENOMIC DNA]</scope>
    <source>
        <strain evidence="5">Gh-48</strain>
    </source>
</reference>
<sequence length="549" mass="59414">MRKNFLILISCCIIAATGCKKTISPESIAGETNKTGDGKLKTNATFSFIHPGMLHTSADLIRMQTQVNANASPCVDSYNILTANSYSQLNYAMAGPNDTLTRTSTGGNYVHIMRDAAAAYQDALRWYISGDNAYADKAVSILNAWATTCKAIGGDSNYALASGLYGYQLANAAEILRSYSGWSATDFSNFKTFMLNVFYPAANGFLTNHNGTCDTHYWANWDLCNMATILSIGILCDDQAKFNQAVTYFKSGIGNGNIDRAVFYVHPGNLGQNQEAGRDQGHATLDISLVGAFCQMAFNQGQDLFAYESNKVLALAEYTAKYNLNMTVPYNTYNNCDNVNQTVISDASRGTIRPCWELIYNHYQNVMGITATYSSQFATQVRPEGGGGNYGSSSGGFDQLGFGTLTCTVGTQPIANGTYHLVNRATGKYLDNIGATTDGANVGQWTSSTSNNQKWTLTYSSGYYKLICVSSGKALDSDNHTDDASTIVQWTSGGSTNQQWTIVPIGSYYKIVNRTNGKCLDTGGGTANGSPMEFYGNNTSLNQQWSIVP</sequence>
<dbReference type="Gene3D" id="2.80.10.50">
    <property type="match status" value="2"/>
</dbReference>
<dbReference type="Pfam" id="PF14200">
    <property type="entry name" value="RicinB_lectin_2"/>
    <property type="match status" value="1"/>
</dbReference>
<evidence type="ECO:0000256" key="2">
    <source>
        <dbReference type="ARBA" id="ARBA00023239"/>
    </source>
</evidence>
<dbReference type="SUPFAM" id="SSF50370">
    <property type="entry name" value="Ricin B-like lectins"/>
    <property type="match status" value="1"/>
</dbReference>
<keyword evidence="1" id="KW-0732">Signal</keyword>
<dbReference type="Proteomes" id="UP000198942">
    <property type="component" value="Unassembled WGS sequence"/>
</dbReference>
<dbReference type="STRING" id="551995.SAMN05192574_101196"/>
<dbReference type="PROSITE" id="PS50231">
    <property type="entry name" value="RICIN_B_LECTIN"/>
    <property type="match status" value="1"/>
</dbReference>
<dbReference type="InterPro" id="IPR008397">
    <property type="entry name" value="Alginate_lyase_dom"/>
</dbReference>